<dbReference type="AlphaFoldDB" id="A0A8S3WII7"/>
<reference evidence="2" key="1">
    <citation type="submission" date="2021-04" db="EMBL/GenBank/DDBJ databases">
        <authorList>
            <person name="Tunstrom K."/>
        </authorList>
    </citation>
    <scope>NUCLEOTIDE SEQUENCE</scope>
</reference>
<dbReference type="PANTHER" id="PTHR37984">
    <property type="entry name" value="PROTEIN CBG26694"/>
    <property type="match status" value="1"/>
</dbReference>
<dbReference type="InterPro" id="IPR050951">
    <property type="entry name" value="Retrovirus_Pol_polyprotein"/>
</dbReference>
<dbReference type="InterPro" id="IPR001584">
    <property type="entry name" value="Integrase_cat-core"/>
</dbReference>
<protein>
    <submittedName>
        <fullName evidence="2">(apollo) hypothetical protein</fullName>
    </submittedName>
</protein>
<evidence type="ECO:0000259" key="1">
    <source>
        <dbReference type="PROSITE" id="PS50994"/>
    </source>
</evidence>
<dbReference type="Proteomes" id="UP000691718">
    <property type="component" value="Unassembled WGS sequence"/>
</dbReference>
<dbReference type="EMBL" id="CAJQZP010000425">
    <property type="protein sequence ID" value="CAG4961256.1"/>
    <property type="molecule type" value="Genomic_DNA"/>
</dbReference>
<evidence type="ECO:0000313" key="3">
    <source>
        <dbReference type="Proteomes" id="UP000691718"/>
    </source>
</evidence>
<sequence>MQTSPDGNFNFILVYQDHLTKFIQLRPLQSKTAEEVSKILLDIFCIFGSPSILQSDNGREFPNQVVESLTQMWPGLKIMHGKPRHSQSQGSVERANQNVQIMLMTWMKDENCEKWSEGFRFVQLMKNRAYDHGIKRSPYQAMFGCDVKVDLRSSALPTETIENIENVKTWNKFLRC</sequence>
<dbReference type="PANTHER" id="PTHR37984:SF5">
    <property type="entry name" value="PROTEIN NYNRIN-LIKE"/>
    <property type="match status" value="1"/>
</dbReference>
<comment type="caution">
    <text evidence="2">The sequence shown here is derived from an EMBL/GenBank/DDBJ whole genome shotgun (WGS) entry which is preliminary data.</text>
</comment>
<accession>A0A8S3WII7</accession>
<dbReference type="GO" id="GO:0015074">
    <property type="term" value="P:DNA integration"/>
    <property type="evidence" value="ECO:0007669"/>
    <property type="project" value="InterPro"/>
</dbReference>
<feature type="domain" description="Integrase catalytic" evidence="1">
    <location>
        <begin position="1"/>
        <end position="146"/>
    </location>
</feature>
<dbReference type="PROSITE" id="PS50994">
    <property type="entry name" value="INTEGRASE"/>
    <property type="match status" value="1"/>
</dbReference>
<keyword evidence="3" id="KW-1185">Reference proteome</keyword>
<gene>
    <name evidence="2" type="ORF">PAPOLLO_LOCUS6529</name>
</gene>
<name>A0A8S3WII7_PARAO</name>
<proteinExistence type="predicted"/>
<evidence type="ECO:0000313" key="2">
    <source>
        <dbReference type="EMBL" id="CAG4961256.1"/>
    </source>
</evidence>
<dbReference type="OrthoDB" id="2499658at2759"/>
<organism evidence="2 3">
    <name type="scientific">Parnassius apollo</name>
    <name type="common">Apollo butterfly</name>
    <name type="synonym">Papilio apollo</name>
    <dbReference type="NCBI Taxonomy" id="110799"/>
    <lineage>
        <taxon>Eukaryota</taxon>
        <taxon>Metazoa</taxon>
        <taxon>Ecdysozoa</taxon>
        <taxon>Arthropoda</taxon>
        <taxon>Hexapoda</taxon>
        <taxon>Insecta</taxon>
        <taxon>Pterygota</taxon>
        <taxon>Neoptera</taxon>
        <taxon>Endopterygota</taxon>
        <taxon>Lepidoptera</taxon>
        <taxon>Glossata</taxon>
        <taxon>Ditrysia</taxon>
        <taxon>Papilionoidea</taxon>
        <taxon>Papilionidae</taxon>
        <taxon>Parnassiinae</taxon>
        <taxon>Parnassini</taxon>
        <taxon>Parnassius</taxon>
        <taxon>Parnassius</taxon>
    </lineage>
</organism>